<dbReference type="InterPro" id="IPR006664">
    <property type="entry name" value="OMP_bac"/>
</dbReference>
<evidence type="ECO:0000313" key="8">
    <source>
        <dbReference type="Proteomes" id="UP000598350"/>
    </source>
</evidence>
<proteinExistence type="predicted"/>
<dbReference type="PRINTS" id="PR01021">
    <property type="entry name" value="OMPADOMAIN"/>
</dbReference>
<evidence type="ECO:0000256" key="1">
    <source>
        <dbReference type="ARBA" id="ARBA00004442"/>
    </source>
</evidence>
<feature type="signal peptide" evidence="5">
    <location>
        <begin position="1"/>
        <end position="21"/>
    </location>
</feature>
<organism evidence="7 8">
    <name type="scientific">Maribacter arenosus</name>
    <dbReference type="NCBI Taxonomy" id="1854708"/>
    <lineage>
        <taxon>Bacteria</taxon>
        <taxon>Pseudomonadati</taxon>
        <taxon>Bacteroidota</taxon>
        <taxon>Flavobacteriia</taxon>
        <taxon>Flavobacteriales</taxon>
        <taxon>Flavobacteriaceae</taxon>
        <taxon>Maribacter</taxon>
    </lineage>
</organism>
<reference evidence="7 8" key="1">
    <citation type="submission" date="2020-05" db="EMBL/GenBank/DDBJ databases">
        <title>The draft genome sequence of Maribacter arenosus CAU 1321.</title>
        <authorList>
            <person name="Mu L."/>
        </authorList>
    </citation>
    <scope>NUCLEOTIDE SEQUENCE [LARGE SCALE GENOMIC DNA]</scope>
    <source>
        <strain evidence="7 8">CAU 1321</strain>
    </source>
</reference>
<dbReference type="Gene3D" id="3.30.1330.60">
    <property type="entry name" value="OmpA-like domain"/>
    <property type="match status" value="1"/>
</dbReference>
<dbReference type="PANTHER" id="PTHR30329">
    <property type="entry name" value="STATOR ELEMENT OF FLAGELLAR MOTOR COMPLEX"/>
    <property type="match status" value="1"/>
</dbReference>
<keyword evidence="2 4" id="KW-0472">Membrane</keyword>
<keyword evidence="8" id="KW-1185">Reference proteome</keyword>
<protein>
    <submittedName>
        <fullName evidence="7">OmpA family protein</fullName>
    </submittedName>
</protein>
<evidence type="ECO:0000256" key="5">
    <source>
        <dbReference type="SAM" id="SignalP"/>
    </source>
</evidence>
<sequence>MLKPYFLLIFTFVFASITAQTDVKNSKDYPLLERLPDYSIIRYAESEFDAQKFYYDNEYHMVEGRKFVIEYSHNNRDVTNYEFPTRLQILRNYSSAIKKAGGRILFERHNSEHGYYSFETSNGKEIWVQVKTAISGKSYTLIIIEQEKMRQDIVIDSKLIKNKLEIDGKIALYGIYFDPGKSIIKEESEPALMQIANYLKDNPSINCWVVGHTDSDGSFELNSQLSLARAKAIQEELQKKYGIPEKRLFAEGVGPLAPLASNATEDGKKLNRRVELVKK</sequence>
<evidence type="ECO:0000259" key="6">
    <source>
        <dbReference type="PROSITE" id="PS51123"/>
    </source>
</evidence>
<dbReference type="RefSeq" id="WP_188312444.1">
    <property type="nucleotide sequence ID" value="NZ_JABTCG010000001.1"/>
</dbReference>
<dbReference type="PROSITE" id="PS51123">
    <property type="entry name" value="OMPA_2"/>
    <property type="match status" value="1"/>
</dbReference>
<dbReference type="PANTHER" id="PTHR30329:SF21">
    <property type="entry name" value="LIPOPROTEIN YIAD-RELATED"/>
    <property type="match status" value="1"/>
</dbReference>
<comment type="subcellular location">
    <subcellularLocation>
        <location evidence="1">Cell outer membrane</location>
    </subcellularLocation>
</comment>
<dbReference type="InterPro" id="IPR036737">
    <property type="entry name" value="OmpA-like_sf"/>
</dbReference>
<feature type="domain" description="OmpA-like" evidence="6">
    <location>
        <begin position="166"/>
        <end position="279"/>
    </location>
</feature>
<name>A0ABR7VB86_9FLAO</name>
<evidence type="ECO:0000256" key="3">
    <source>
        <dbReference type="ARBA" id="ARBA00023237"/>
    </source>
</evidence>
<dbReference type="EMBL" id="JABTCG010000001">
    <property type="protein sequence ID" value="MBD0849314.1"/>
    <property type="molecule type" value="Genomic_DNA"/>
</dbReference>
<gene>
    <name evidence="7" type="ORF">HPE63_01420</name>
</gene>
<comment type="caution">
    <text evidence="7">The sequence shown here is derived from an EMBL/GenBank/DDBJ whole genome shotgun (WGS) entry which is preliminary data.</text>
</comment>
<evidence type="ECO:0000256" key="4">
    <source>
        <dbReference type="PROSITE-ProRule" id="PRU00473"/>
    </source>
</evidence>
<feature type="chain" id="PRO_5047249015" evidence="5">
    <location>
        <begin position="22"/>
        <end position="279"/>
    </location>
</feature>
<dbReference type="CDD" id="cd07185">
    <property type="entry name" value="OmpA_C-like"/>
    <property type="match status" value="1"/>
</dbReference>
<evidence type="ECO:0000256" key="2">
    <source>
        <dbReference type="ARBA" id="ARBA00023136"/>
    </source>
</evidence>
<dbReference type="Pfam" id="PF00691">
    <property type="entry name" value="OmpA"/>
    <property type="match status" value="1"/>
</dbReference>
<keyword evidence="5" id="KW-0732">Signal</keyword>
<keyword evidence="3" id="KW-0998">Cell outer membrane</keyword>
<dbReference type="SUPFAM" id="SSF103088">
    <property type="entry name" value="OmpA-like"/>
    <property type="match status" value="1"/>
</dbReference>
<accession>A0ABR7VB86</accession>
<dbReference type="InterPro" id="IPR050330">
    <property type="entry name" value="Bact_OuterMem_StrucFunc"/>
</dbReference>
<dbReference type="InterPro" id="IPR006665">
    <property type="entry name" value="OmpA-like"/>
</dbReference>
<evidence type="ECO:0000313" key="7">
    <source>
        <dbReference type="EMBL" id="MBD0849314.1"/>
    </source>
</evidence>
<dbReference type="Proteomes" id="UP000598350">
    <property type="component" value="Unassembled WGS sequence"/>
</dbReference>